<dbReference type="AlphaFoldDB" id="A0A1I5BIA1"/>
<keyword evidence="4" id="KW-1185">Reference proteome</keyword>
<evidence type="ECO:0000313" key="4">
    <source>
        <dbReference type="Proteomes" id="UP000181899"/>
    </source>
</evidence>
<dbReference type="SUPFAM" id="SSF55961">
    <property type="entry name" value="Bet v1-like"/>
    <property type="match status" value="1"/>
</dbReference>
<evidence type="ECO:0000313" key="3">
    <source>
        <dbReference type="EMBL" id="SFN74465.1"/>
    </source>
</evidence>
<name>A0A1I5BIA1_9CLOT</name>
<comment type="similarity">
    <text evidence="1">Belongs to the AHA1 family.</text>
</comment>
<dbReference type="Pfam" id="PF08327">
    <property type="entry name" value="AHSA1"/>
    <property type="match status" value="1"/>
</dbReference>
<dbReference type="InterPro" id="IPR013538">
    <property type="entry name" value="ASHA1/2-like_C"/>
</dbReference>
<dbReference type="InterPro" id="IPR023393">
    <property type="entry name" value="START-like_dom_sf"/>
</dbReference>
<dbReference type="RefSeq" id="WP_074911958.1">
    <property type="nucleotide sequence ID" value="NZ_FOVK01000004.1"/>
</dbReference>
<organism evidence="3 4">
    <name type="scientific">Proteiniclasticum ruminis</name>
    <dbReference type="NCBI Taxonomy" id="398199"/>
    <lineage>
        <taxon>Bacteria</taxon>
        <taxon>Bacillati</taxon>
        <taxon>Bacillota</taxon>
        <taxon>Clostridia</taxon>
        <taxon>Eubacteriales</taxon>
        <taxon>Clostridiaceae</taxon>
        <taxon>Proteiniclasticum</taxon>
    </lineage>
</organism>
<proteinExistence type="inferred from homology"/>
<reference evidence="3 4" key="1">
    <citation type="submission" date="2016-10" db="EMBL/GenBank/DDBJ databases">
        <authorList>
            <person name="de Groot N.N."/>
        </authorList>
    </citation>
    <scope>NUCLEOTIDE SEQUENCE [LARGE SCALE GENOMIC DNA]</scope>
    <source>
        <strain evidence="3 4">ML2</strain>
    </source>
</reference>
<evidence type="ECO:0000259" key="2">
    <source>
        <dbReference type="Pfam" id="PF08327"/>
    </source>
</evidence>
<gene>
    <name evidence="3" type="ORF">SAMN04488695_104223</name>
</gene>
<protein>
    <submittedName>
        <fullName evidence="3">Uncharacterized conserved protein YndB, AHSA1/START domain</fullName>
    </submittedName>
</protein>
<sequence length="140" mass="16355">MEKTKVTIQAVVDATIEKVWKTWTEPKHIIHWNSASDDWHSPSAVNDLKPGGKFNYRMESKDGSEGFDFTGTYDEVVPYEKISYTMDDDRRVWTTFAERDGKTFIESIFEAENTFSVEMQKEGWQSILNRYKAHTESQNE</sequence>
<dbReference type="Proteomes" id="UP000181899">
    <property type="component" value="Unassembled WGS sequence"/>
</dbReference>
<feature type="domain" description="Activator of Hsp90 ATPase homologue 1/2-like C-terminal" evidence="2">
    <location>
        <begin position="13"/>
        <end position="133"/>
    </location>
</feature>
<dbReference type="Gene3D" id="3.30.530.20">
    <property type="match status" value="1"/>
</dbReference>
<evidence type="ECO:0000256" key="1">
    <source>
        <dbReference type="ARBA" id="ARBA00006817"/>
    </source>
</evidence>
<accession>A0A1I5BIA1</accession>
<dbReference type="OrthoDB" id="384974at2"/>
<dbReference type="EMBL" id="FOVK01000004">
    <property type="protein sequence ID" value="SFN74465.1"/>
    <property type="molecule type" value="Genomic_DNA"/>
</dbReference>